<accession>A0A841RFR6</accession>
<dbReference type="GO" id="GO:0042286">
    <property type="term" value="F:glutamate-1-semialdehyde 2,1-aminomutase activity"/>
    <property type="evidence" value="ECO:0007669"/>
    <property type="project" value="UniProtKB-EC"/>
</dbReference>
<dbReference type="InterPro" id="IPR015422">
    <property type="entry name" value="PyrdxlP-dep_Trfase_small"/>
</dbReference>
<comment type="similarity">
    <text evidence="3">Belongs to the class-III pyridoxal-phosphate-dependent aminotransferase family.</text>
</comment>
<dbReference type="Pfam" id="PF00202">
    <property type="entry name" value="Aminotran_3"/>
    <property type="match status" value="1"/>
</dbReference>
<dbReference type="GO" id="GO:0008483">
    <property type="term" value="F:transaminase activity"/>
    <property type="evidence" value="ECO:0007669"/>
    <property type="project" value="InterPro"/>
</dbReference>
<gene>
    <name evidence="4" type="ORF">HNR50_003088</name>
</gene>
<evidence type="ECO:0000256" key="3">
    <source>
        <dbReference type="RuleBase" id="RU003560"/>
    </source>
</evidence>
<dbReference type="GO" id="GO:0030170">
    <property type="term" value="F:pyridoxal phosphate binding"/>
    <property type="evidence" value="ECO:0007669"/>
    <property type="project" value="InterPro"/>
</dbReference>
<evidence type="ECO:0000313" key="4">
    <source>
        <dbReference type="EMBL" id="MBB6481408.1"/>
    </source>
</evidence>
<comment type="cofactor">
    <cofactor evidence="1">
        <name>pyridoxal 5'-phosphate</name>
        <dbReference type="ChEBI" id="CHEBI:597326"/>
    </cofactor>
</comment>
<dbReference type="Gene3D" id="3.90.1150.10">
    <property type="entry name" value="Aspartate Aminotransferase, domain 1"/>
    <property type="match status" value="1"/>
</dbReference>
<evidence type="ECO:0000313" key="5">
    <source>
        <dbReference type="Proteomes" id="UP000587760"/>
    </source>
</evidence>
<sequence>MIETKEEAKLNTYENSQELFKRAVKVIPTGIPGHLGPVQSQFIPTSDFPFYAERAEGSYFWDLDGNKFIDYMCAYGPNVLGYNNPVVDKAAFDQFKKGNCMALPGKVQVEFAELLVDTIEGADWAMFMKNGGDATSFALMIARAATGRKKLVRIKGGYHGVAPWTQVDGHAGVVSEDISNNLFMEWNDAEAFERLISDYPGQIAGLIATPYDHRIFTDNALPKPGYWQKIRQLCTDNGIVLIIDDVRCGFRLDMGGSAKYFGFEPDLACYCKALANGYNISSVVGKDSLRDAASKVFYTGSYWSSAVPMAAGIACINELKRIDGPRLMIEKGEKLTAGLKKTAEANGIDLVISGVPSMFYMRIANDNSLMMHQEFCAECAKRGVFFVSHHNHFINCSLSDEDIAKTLEVAEEAFRIVKKNNPDKCN</sequence>
<dbReference type="PANTHER" id="PTHR43713:SF3">
    <property type="entry name" value="GLUTAMATE-1-SEMIALDEHYDE 2,1-AMINOMUTASE 1, CHLOROPLASTIC-RELATED"/>
    <property type="match status" value="1"/>
</dbReference>
<dbReference type="InterPro" id="IPR005814">
    <property type="entry name" value="Aminotrans_3"/>
</dbReference>
<proteinExistence type="inferred from homology"/>
<comment type="caution">
    <text evidence="4">The sequence shown here is derived from an EMBL/GenBank/DDBJ whole genome shotgun (WGS) entry which is preliminary data.</text>
</comment>
<evidence type="ECO:0000256" key="1">
    <source>
        <dbReference type="ARBA" id="ARBA00001933"/>
    </source>
</evidence>
<organism evidence="4 5">
    <name type="scientific">Spirochaeta isovalerica</name>
    <dbReference type="NCBI Taxonomy" id="150"/>
    <lineage>
        <taxon>Bacteria</taxon>
        <taxon>Pseudomonadati</taxon>
        <taxon>Spirochaetota</taxon>
        <taxon>Spirochaetia</taxon>
        <taxon>Spirochaetales</taxon>
        <taxon>Spirochaetaceae</taxon>
        <taxon>Spirochaeta</taxon>
    </lineage>
</organism>
<dbReference type="PANTHER" id="PTHR43713">
    <property type="entry name" value="GLUTAMATE-1-SEMIALDEHYDE 2,1-AMINOMUTASE"/>
    <property type="match status" value="1"/>
</dbReference>
<dbReference type="EMBL" id="JACHGJ010000006">
    <property type="protein sequence ID" value="MBB6481408.1"/>
    <property type="molecule type" value="Genomic_DNA"/>
</dbReference>
<protein>
    <submittedName>
        <fullName evidence="4">Glutamate-1-semialdehyde 2,1-aminomutase</fullName>
        <ecNumber evidence="4">5.4.3.8</ecNumber>
    </submittedName>
</protein>
<dbReference type="Proteomes" id="UP000587760">
    <property type="component" value="Unassembled WGS sequence"/>
</dbReference>
<dbReference type="RefSeq" id="WP_184747657.1">
    <property type="nucleotide sequence ID" value="NZ_JACHGJ010000006.1"/>
</dbReference>
<dbReference type="InterPro" id="IPR015421">
    <property type="entry name" value="PyrdxlP-dep_Trfase_major"/>
</dbReference>
<dbReference type="InterPro" id="IPR015424">
    <property type="entry name" value="PyrdxlP-dep_Trfase"/>
</dbReference>
<dbReference type="Gene3D" id="3.40.640.10">
    <property type="entry name" value="Type I PLP-dependent aspartate aminotransferase-like (Major domain)"/>
    <property type="match status" value="1"/>
</dbReference>
<keyword evidence="4" id="KW-0413">Isomerase</keyword>
<reference evidence="4 5" key="1">
    <citation type="submission" date="2020-08" db="EMBL/GenBank/DDBJ databases">
        <title>Genomic Encyclopedia of Type Strains, Phase IV (KMG-IV): sequencing the most valuable type-strain genomes for metagenomic binning, comparative biology and taxonomic classification.</title>
        <authorList>
            <person name="Goeker M."/>
        </authorList>
    </citation>
    <scope>NUCLEOTIDE SEQUENCE [LARGE SCALE GENOMIC DNA]</scope>
    <source>
        <strain evidence="4 5">DSM 2461</strain>
    </source>
</reference>
<dbReference type="EC" id="5.4.3.8" evidence="4"/>
<dbReference type="SUPFAM" id="SSF53383">
    <property type="entry name" value="PLP-dependent transferases"/>
    <property type="match status" value="1"/>
</dbReference>
<name>A0A841RFR6_9SPIO</name>
<keyword evidence="2 3" id="KW-0663">Pyridoxal phosphate</keyword>
<dbReference type="AlphaFoldDB" id="A0A841RFR6"/>
<keyword evidence="5" id="KW-1185">Reference proteome</keyword>
<evidence type="ECO:0000256" key="2">
    <source>
        <dbReference type="ARBA" id="ARBA00022898"/>
    </source>
</evidence>